<feature type="non-terminal residue" evidence="8">
    <location>
        <position position="1"/>
    </location>
</feature>
<evidence type="ECO:0000256" key="6">
    <source>
        <dbReference type="ARBA" id="ARBA00023304"/>
    </source>
</evidence>
<dbReference type="InterPro" id="IPR013785">
    <property type="entry name" value="Aldolase_TIM"/>
</dbReference>
<accession>A0A381UD46</accession>
<comment type="pathway">
    <text evidence="1">Amino-acid biosynthesis; L-leucine biosynthesis; L-leucine from 3-methyl-2-oxobutanoate: step 1/4.</text>
</comment>
<evidence type="ECO:0000259" key="7">
    <source>
        <dbReference type="PROSITE" id="PS50991"/>
    </source>
</evidence>
<dbReference type="InterPro" id="IPR054691">
    <property type="entry name" value="LeuA/HCS_post-cat"/>
</dbReference>
<dbReference type="NCBIfam" id="NF002086">
    <property type="entry name" value="PRK00915.1-3"/>
    <property type="match status" value="1"/>
</dbReference>
<dbReference type="EMBL" id="UINC01006106">
    <property type="protein sequence ID" value="SVA25528.1"/>
    <property type="molecule type" value="Genomic_DNA"/>
</dbReference>
<dbReference type="GO" id="GO:0009098">
    <property type="term" value="P:L-leucine biosynthetic process"/>
    <property type="evidence" value="ECO:0007669"/>
    <property type="project" value="UniProtKB-KW"/>
</dbReference>
<dbReference type="FunFam" id="3.20.20.70:FF:000010">
    <property type="entry name" value="2-isopropylmalate synthase"/>
    <property type="match status" value="1"/>
</dbReference>
<dbReference type="Pfam" id="PF22617">
    <property type="entry name" value="HCS_D2"/>
    <property type="match status" value="1"/>
</dbReference>
<dbReference type="Gene3D" id="3.20.20.70">
    <property type="entry name" value="Aldolase class I"/>
    <property type="match status" value="1"/>
</dbReference>
<reference evidence="8" key="1">
    <citation type="submission" date="2018-05" db="EMBL/GenBank/DDBJ databases">
        <authorList>
            <person name="Lanie J.A."/>
            <person name="Ng W.-L."/>
            <person name="Kazmierczak K.M."/>
            <person name="Andrzejewski T.M."/>
            <person name="Davidsen T.M."/>
            <person name="Wayne K.J."/>
            <person name="Tettelin H."/>
            <person name="Glass J.I."/>
            <person name="Rusch D."/>
            <person name="Podicherti R."/>
            <person name="Tsui H.-C.T."/>
            <person name="Winkler M.E."/>
        </authorList>
    </citation>
    <scope>NUCLEOTIDE SEQUENCE</scope>
</reference>
<dbReference type="GO" id="GO:0005829">
    <property type="term" value="C:cytosol"/>
    <property type="evidence" value="ECO:0007669"/>
    <property type="project" value="TreeGrafter"/>
</dbReference>
<organism evidence="8">
    <name type="scientific">marine metagenome</name>
    <dbReference type="NCBI Taxonomy" id="408172"/>
    <lineage>
        <taxon>unclassified sequences</taxon>
        <taxon>metagenomes</taxon>
        <taxon>ecological metagenomes</taxon>
    </lineage>
</organism>
<dbReference type="Pfam" id="PF00682">
    <property type="entry name" value="HMGL-like"/>
    <property type="match status" value="1"/>
</dbReference>
<dbReference type="EC" id="2.3.3.13" evidence="2"/>
<dbReference type="AlphaFoldDB" id="A0A381UD46"/>
<dbReference type="CDD" id="cd07940">
    <property type="entry name" value="DRE_TIM_IPMS"/>
    <property type="match status" value="1"/>
</dbReference>
<gene>
    <name evidence="8" type="ORF">METZ01_LOCUS78382</name>
</gene>
<dbReference type="PROSITE" id="PS00816">
    <property type="entry name" value="AIPM_HOMOCIT_SYNTH_2"/>
    <property type="match status" value="1"/>
</dbReference>
<keyword evidence="4" id="KW-0028">Amino-acid biosynthesis</keyword>
<dbReference type="PROSITE" id="PS00815">
    <property type="entry name" value="AIPM_HOMOCIT_SYNTH_1"/>
    <property type="match status" value="1"/>
</dbReference>
<evidence type="ECO:0000256" key="4">
    <source>
        <dbReference type="ARBA" id="ARBA00022605"/>
    </source>
</evidence>
<dbReference type="FunFam" id="1.10.238.260:FF:000001">
    <property type="entry name" value="2-isopropylmalate synthase"/>
    <property type="match status" value="1"/>
</dbReference>
<evidence type="ECO:0000313" key="8">
    <source>
        <dbReference type="EMBL" id="SVA25528.1"/>
    </source>
</evidence>
<keyword evidence="3" id="KW-0432">Leucine biosynthesis</keyword>
<dbReference type="SUPFAM" id="SSF51569">
    <property type="entry name" value="Aldolase"/>
    <property type="match status" value="1"/>
</dbReference>
<dbReference type="PANTHER" id="PTHR10277:SF9">
    <property type="entry name" value="2-ISOPROPYLMALATE SYNTHASE 1, CHLOROPLASTIC-RELATED"/>
    <property type="match status" value="1"/>
</dbReference>
<dbReference type="InterPro" id="IPR000891">
    <property type="entry name" value="PYR_CT"/>
</dbReference>
<dbReference type="InterPro" id="IPR002034">
    <property type="entry name" value="AIPM/Hcit_synth_CS"/>
</dbReference>
<evidence type="ECO:0000256" key="5">
    <source>
        <dbReference type="ARBA" id="ARBA00022679"/>
    </source>
</evidence>
<dbReference type="GO" id="GO:0003852">
    <property type="term" value="F:2-isopropylmalate synthase activity"/>
    <property type="evidence" value="ECO:0007669"/>
    <property type="project" value="UniProtKB-EC"/>
</dbReference>
<protein>
    <recommendedName>
        <fullName evidence="2">2-isopropylmalate synthase</fullName>
        <ecNumber evidence="2">2.3.3.13</ecNumber>
    </recommendedName>
</protein>
<evidence type="ECO:0000256" key="2">
    <source>
        <dbReference type="ARBA" id="ARBA00012973"/>
    </source>
</evidence>
<keyword evidence="5" id="KW-0808">Transferase</keyword>
<evidence type="ECO:0000256" key="1">
    <source>
        <dbReference type="ARBA" id="ARBA00004689"/>
    </source>
</evidence>
<dbReference type="Gene3D" id="1.10.238.260">
    <property type="match status" value="1"/>
</dbReference>
<keyword evidence="6" id="KW-0100">Branched-chain amino acid biosynthesis</keyword>
<evidence type="ECO:0000256" key="3">
    <source>
        <dbReference type="ARBA" id="ARBA00022430"/>
    </source>
</evidence>
<sequence>VADDKLIIFDTTLRDGEQAPGFSMNTPEKLKLARQLQTLGVDVLEAGFPIASSDDAEAVQLIASEIKGPVIAGLARCDRADIECVAESVKAAERARIHTFIATSDLHLERKLRISREECLQSVVDNVSLARGFTDDVEFSAEDATRSDLDFLCRIVETAIACGATTVNLPDTVGYCTPDEIQQFFTDLIERVPNSDKAVFSTHCHDDLGLAVANSLAAVRGGCRQVECTINGVGERAGNASLEEIVMVMRVRGDRVPYTTGIDTTALFPTSQMLSELTREPVQSNKAIVGRNAFAHEAGIHQDGVIKDRRTYEIMRPADVGVAKSTLVLGKHSGRHAVKQRCEQLGVELSRLELDRVYRAMIDLADRQKTVEDSDLSAIIAEVHTRQAAGAA</sequence>
<proteinExistence type="predicted"/>
<dbReference type="PANTHER" id="PTHR10277">
    <property type="entry name" value="HOMOCITRATE SYNTHASE-RELATED"/>
    <property type="match status" value="1"/>
</dbReference>
<name>A0A381UD46_9ZZZZ</name>
<dbReference type="InterPro" id="IPR050073">
    <property type="entry name" value="2-IPM_HCS-like"/>
</dbReference>
<dbReference type="PROSITE" id="PS50991">
    <property type="entry name" value="PYR_CT"/>
    <property type="match status" value="1"/>
</dbReference>
<feature type="domain" description="Pyruvate carboxyltransferase" evidence="7">
    <location>
        <begin position="6"/>
        <end position="268"/>
    </location>
</feature>